<dbReference type="AlphaFoldDB" id="H6Q602"/>
<dbReference type="HOGENOM" id="CLU_910961_0_0_2"/>
<dbReference type="KEGG" id="pog:Pogu_0005"/>
<proteinExistence type="predicted"/>
<sequence length="305" mass="32757">MEREKRDNASSQQYSNPVLQLADELSRYLATTQPPPREEDKRMREIADQIMKETMEKVRLMGCENLSQKSEGLSDYEIAILDALRCFGSYPELICNCLEGGRGALCALAKAVRAVAKRVADMLLDLGEVADAAYFSSRSLRKLGIDWEEATRGLGAKAAEVMDKTAEYCGLPQRCRALPPAEVYTLAKFADAVAHGGVDPEAVRRVVVSDSATIAAVRDAFPKATSDSEAARLAAVVAKALGEVYKELAATRDKSATGGDAAVLAQIKTGKRAEPELVHLKEKQLCALLAVTVAANAGWPGQGGN</sequence>
<gene>
    <name evidence="1" type="ordered locus">Pogu_0005</name>
</gene>
<protein>
    <submittedName>
        <fullName evidence="1">Uncharacterized protein</fullName>
    </submittedName>
</protein>
<evidence type="ECO:0000313" key="2">
    <source>
        <dbReference type="Proteomes" id="UP000009062"/>
    </source>
</evidence>
<evidence type="ECO:0000313" key="1">
    <source>
        <dbReference type="EMBL" id="AFA38032.1"/>
    </source>
</evidence>
<name>H6Q602_PYROT</name>
<reference evidence="1 2" key="1">
    <citation type="journal article" date="2012" name="Stand. Genomic Sci.">
        <title>Complete genome sequence of Pyrobaculum oguniense.</title>
        <authorList>
            <person name="Bernick D.L."/>
            <person name="Karplus K."/>
            <person name="Lui L.M."/>
            <person name="Coker J.K."/>
            <person name="Murphy J.N."/>
            <person name="Chan P.P."/>
            <person name="Cozen A.E."/>
            <person name="Lowe T.M."/>
        </authorList>
    </citation>
    <scope>NUCLEOTIDE SEQUENCE [LARGE SCALE GENOMIC DNA]</scope>
    <source>
        <strain evidence="1 2">TE7</strain>
    </source>
</reference>
<organism evidence="1 2">
    <name type="scientific">Pyrobaculum oguniense (strain DSM 13380 / JCM 10595 / TE7)</name>
    <dbReference type="NCBI Taxonomy" id="698757"/>
    <lineage>
        <taxon>Archaea</taxon>
        <taxon>Thermoproteota</taxon>
        <taxon>Thermoprotei</taxon>
        <taxon>Thermoproteales</taxon>
        <taxon>Thermoproteaceae</taxon>
        <taxon>Pyrobaculum</taxon>
    </lineage>
</organism>
<dbReference type="EMBL" id="CP003316">
    <property type="protein sequence ID" value="AFA38032.1"/>
    <property type="molecule type" value="Genomic_DNA"/>
</dbReference>
<dbReference type="Proteomes" id="UP000009062">
    <property type="component" value="Chromosome"/>
</dbReference>
<accession>H6Q602</accession>
<keyword evidence="2" id="KW-1185">Reference proteome</keyword>